<dbReference type="SUPFAM" id="SSF81606">
    <property type="entry name" value="PP2C-like"/>
    <property type="match status" value="1"/>
</dbReference>
<dbReference type="InterPro" id="IPR001932">
    <property type="entry name" value="PPM-type_phosphatase-like_dom"/>
</dbReference>
<sequence length="279" mass="30080">MNMSAHVETITTPRSIVTVTVTGRSETGHVREHNEDSLIAEAPIFAVADGMGGHTRGDLASQAMVHQLSHSIRRGEPTSPEAVFTAITAANSLISSWAESSGIAGTTVAGLALVSLSSQADCHWMAFNIGDSRVYLWDDHQLRQVTVDHSAIQELIDAGDITPFEALTHPERNVVTRAVGVETDADPDVWLLPASDHQTFLICSDGLTREVSTEQIEAVLRSGVEDPAERLLQLALDAGAHDNVTILIVDSRSVDTAPPRPGYHENRSLGFLEQTLPRI</sequence>
<proteinExistence type="predicted"/>
<dbReference type="InterPro" id="IPR036457">
    <property type="entry name" value="PPM-type-like_dom_sf"/>
</dbReference>
<reference evidence="3" key="1">
    <citation type="submission" date="2018-04" db="EMBL/GenBank/DDBJ databases">
        <authorList>
            <person name="Liu S."/>
            <person name="Wang Z."/>
            <person name="Li J."/>
        </authorList>
    </citation>
    <scope>NUCLEOTIDE SEQUENCE [LARGE SCALE GENOMIC DNA]</scope>
    <source>
        <strain evidence="3">622</strain>
    </source>
</reference>
<protein>
    <submittedName>
        <fullName evidence="2">Serine/threonine-protein phosphatase</fullName>
    </submittedName>
</protein>
<dbReference type="CDD" id="cd00143">
    <property type="entry name" value="PP2Cc"/>
    <property type="match status" value="1"/>
</dbReference>
<dbReference type="Gene3D" id="3.60.40.10">
    <property type="entry name" value="PPM-type phosphatase domain"/>
    <property type="match status" value="1"/>
</dbReference>
<dbReference type="EMBL" id="QEFB01000007">
    <property type="protein sequence ID" value="PWC07096.1"/>
    <property type="molecule type" value="Genomic_DNA"/>
</dbReference>
<dbReference type="AlphaFoldDB" id="A0A2U1TDZ7"/>
<dbReference type="InterPro" id="IPR015655">
    <property type="entry name" value="PP2C"/>
</dbReference>
<dbReference type="GO" id="GO:0004722">
    <property type="term" value="F:protein serine/threonine phosphatase activity"/>
    <property type="evidence" value="ECO:0007669"/>
    <property type="project" value="InterPro"/>
</dbReference>
<accession>A0A2U1TDZ7</accession>
<gene>
    <name evidence="2" type="ORF">DF223_09010</name>
</gene>
<dbReference type="PROSITE" id="PS51746">
    <property type="entry name" value="PPM_2"/>
    <property type="match status" value="1"/>
</dbReference>
<keyword evidence="3" id="KW-1185">Reference proteome</keyword>
<organism evidence="2 3">
    <name type="scientific">Mycetocola zhujimingii</name>
    <dbReference type="NCBI Taxonomy" id="2079792"/>
    <lineage>
        <taxon>Bacteria</taxon>
        <taxon>Bacillati</taxon>
        <taxon>Actinomycetota</taxon>
        <taxon>Actinomycetes</taxon>
        <taxon>Micrococcales</taxon>
        <taxon>Microbacteriaceae</taxon>
        <taxon>Mycetocola</taxon>
    </lineage>
</organism>
<evidence type="ECO:0000313" key="3">
    <source>
        <dbReference type="Proteomes" id="UP000244962"/>
    </source>
</evidence>
<evidence type="ECO:0000259" key="1">
    <source>
        <dbReference type="PROSITE" id="PS51746"/>
    </source>
</evidence>
<dbReference type="SMART" id="SM00331">
    <property type="entry name" value="PP2C_SIG"/>
    <property type="match status" value="1"/>
</dbReference>
<dbReference type="SMART" id="SM00332">
    <property type="entry name" value="PP2Cc"/>
    <property type="match status" value="1"/>
</dbReference>
<dbReference type="KEGG" id="myl:C3E77_11680"/>
<dbReference type="PANTHER" id="PTHR47992">
    <property type="entry name" value="PROTEIN PHOSPHATASE"/>
    <property type="match status" value="1"/>
</dbReference>
<dbReference type="Pfam" id="PF13672">
    <property type="entry name" value="PP2C_2"/>
    <property type="match status" value="1"/>
</dbReference>
<dbReference type="Proteomes" id="UP000244962">
    <property type="component" value="Unassembled WGS sequence"/>
</dbReference>
<evidence type="ECO:0000313" key="2">
    <source>
        <dbReference type="EMBL" id="PWC07096.1"/>
    </source>
</evidence>
<comment type="caution">
    <text evidence="2">The sequence shown here is derived from an EMBL/GenBank/DDBJ whole genome shotgun (WGS) entry which is preliminary data.</text>
</comment>
<name>A0A2U1TDZ7_9MICO</name>
<dbReference type="OrthoDB" id="9801841at2"/>
<feature type="domain" description="PPM-type phosphatase" evidence="1">
    <location>
        <begin position="18"/>
        <end position="251"/>
    </location>
</feature>